<dbReference type="STRING" id="477974.Daud_0278"/>
<keyword evidence="3" id="KW-1185">Reference proteome</keyword>
<dbReference type="eggNOG" id="COG1977">
    <property type="taxonomic scope" value="Bacteria"/>
</dbReference>
<dbReference type="InterPro" id="IPR027798">
    <property type="entry name" value="Ub_Mut7C"/>
</dbReference>
<dbReference type="OrthoDB" id="9801945at2"/>
<feature type="domain" description="Ubiquitin Mut7-C" evidence="1">
    <location>
        <begin position="5"/>
        <end position="78"/>
    </location>
</feature>
<dbReference type="Proteomes" id="UP000008544">
    <property type="component" value="Chromosome"/>
</dbReference>
<accession>B1I125</accession>
<dbReference type="HOGENOM" id="CLU_114601_5_2_9"/>
<gene>
    <name evidence="2" type="ordered locus">Daud_0278</name>
</gene>
<dbReference type="Gene3D" id="3.10.20.30">
    <property type="match status" value="1"/>
</dbReference>
<sequence length="82" mass="8737">MSCLEVELRVYATLRKYLPAQPLGEGTLYQAEPGTSVAGLLEQAGVPLDQVKIIMVNNRHAGPERVLAHGDRVAVFPPVAGG</sequence>
<dbReference type="AlphaFoldDB" id="B1I125"/>
<evidence type="ECO:0000313" key="2">
    <source>
        <dbReference type="EMBL" id="ACA58839.1"/>
    </source>
</evidence>
<dbReference type="EMBL" id="CP000860">
    <property type="protein sequence ID" value="ACA58839.1"/>
    <property type="molecule type" value="Genomic_DNA"/>
</dbReference>
<reference evidence="2 3" key="2">
    <citation type="journal article" date="2008" name="Science">
        <title>Environmental genomics reveals a single-species ecosystem deep within Earth.</title>
        <authorList>
            <person name="Chivian D."/>
            <person name="Brodie E.L."/>
            <person name="Alm E.J."/>
            <person name="Culley D.E."/>
            <person name="Dehal P.S."/>
            <person name="Desantis T.Z."/>
            <person name="Gihring T.M."/>
            <person name="Lapidus A."/>
            <person name="Lin L.H."/>
            <person name="Lowry S.R."/>
            <person name="Moser D.P."/>
            <person name="Richardson P.M."/>
            <person name="Southam G."/>
            <person name="Wanger G."/>
            <person name="Pratt L.M."/>
            <person name="Andersen G.L."/>
            <person name="Hazen T.C."/>
            <person name="Brockman F.J."/>
            <person name="Arkin A.P."/>
            <person name="Onstott T.C."/>
        </authorList>
    </citation>
    <scope>NUCLEOTIDE SEQUENCE [LARGE SCALE GENOMIC DNA]</scope>
    <source>
        <strain evidence="2 3">MP104C</strain>
    </source>
</reference>
<dbReference type="Pfam" id="PF14451">
    <property type="entry name" value="Ub-Mut7C"/>
    <property type="match status" value="1"/>
</dbReference>
<dbReference type="InterPro" id="IPR016155">
    <property type="entry name" value="Mopterin_synth/thiamin_S_b"/>
</dbReference>
<name>B1I125_DESAP</name>
<organism evidence="2 3">
    <name type="scientific">Desulforudis audaxviator (strain MP104C)</name>
    <dbReference type="NCBI Taxonomy" id="477974"/>
    <lineage>
        <taxon>Bacteria</taxon>
        <taxon>Bacillati</taxon>
        <taxon>Bacillota</taxon>
        <taxon>Clostridia</taxon>
        <taxon>Thermoanaerobacterales</taxon>
        <taxon>Candidatus Desulforudaceae</taxon>
        <taxon>Candidatus Desulforudis</taxon>
    </lineage>
</organism>
<dbReference type="CDD" id="cd17040">
    <property type="entry name" value="Ubl_MoaD_like"/>
    <property type="match status" value="1"/>
</dbReference>
<dbReference type="InterPro" id="IPR012675">
    <property type="entry name" value="Beta-grasp_dom_sf"/>
</dbReference>
<evidence type="ECO:0000259" key="1">
    <source>
        <dbReference type="Pfam" id="PF14451"/>
    </source>
</evidence>
<proteinExistence type="predicted"/>
<reference evidence="3" key="1">
    <citation type="submission" date="2007-10" db="EMBL/GenBank/DDBJ databases">
        <title>Complete sequence of chromosome of Desulforudis audaxviator MP104C.</title>
        <authorList>
            <person name="Copeland A."/>
            <person name="Lucas S."/>
            <person name="Lapidus A."/>
            <person name="Barry K."/>
            <person name="Glavina del Rio T."/>
            <person name="Dalin E."/>
            <person name="Tice H."/>
            <person name="Bruce D."/>
            <person name="Pitluck S."/>
            <person name="Lowry S.R."/>
            <person name="Larimer F."/>
            <person name="Land M.L."/>
            <person name="Hauser L."/>
            <person name="Kyrpides N."/>
            <person name="Ivanova N.N."/>
            <person name="Richardson P."/>
        </authorList>
    </citation>
    <scope>NUCLEOTIDE SEQUENCE [LARGE SCALE GENOMIC DNA]</scope>
    <source>
        <strain evidence="3">MP104C</strain>
    </source>
</reference>
<dbReference type="SUPFAM" id="SSF54285">
    <property type="entry name" value="MoaD/ThiS"/>
    <property type="match status" value="1"/>
</dbReference>
<evidence type="ECO:0000313" key="3">
    <source>
        <dbReference type="Proteomes" id="UP000008544"/>
    </source>
</evidence>
<protein>
    <submittedName>
        <fullName evidence="2">ThiamineS protein</fullName>
    </submittedName>
</protein>
<dbReference type="KEGG" id="dau:Daud_0278"/>